<keyword evidence="2" id="KW-1185">Reference proteome</keyword>
<dbReference type="AlphaFoldDB" id="A0AAV4FWR0"/>
<organism evidence="1 2">
    <name type="scientific">Elysia marginata</name>
    <dbReference type="NCBI Taxonomy" id="1093978"/>
    <lineage>
        <taxon>Eukaryota</taxon>
        <taxon>Metazoa</taxon>
        <taxon>Spiralia</taxon>
        <taxon>Lophotrochozoa</taxon>
        <taxon>Mollusca</taxon>
        <taxon>Gastropoda</taxon>
        <taxon>Heterobranchia</taxon>
        <taxon>Euthyneura</taxon>
        <taxon>Panpulmonata</taxon>
        <taxon>Sacoglossa</taxon>
        <taxon>Placobranchoidea</taxon>
        <taxon>Plakobranchidae</taxon>
        <taxon>Elysia</taxon>
    </lineage>
</organism>
<evidence type="ECO:0000313" key="2">
    <source>
        <dbReference type="Proteomes" id="UP000762676"/>
    </source>
</evidence>
<comment type="caution">
    <text evidence="1">The sequence shown here is derived from an EMBL/GenBank/DDBJ whole genome shotgun (WGS) entry which is preliminary data.</text>
</comment>
<reference evidence="1 2" key="1">
    <citation type="journal article" date="2021" name="Elife">
        <title>Chloroplast acquisition without the gene transfer in kleptoplastic sea slugs, Plakobranchus ocellatus.</title>
        <authorList>
            <person name="Maeda T."/>
            <person name="Takahashi S."/>
            <person name="Yoshida T."/>
            <person name="Shimamura S."/>
            <person name="Takaki Y."/>
            <person name="Nagai Y."/>
            <person name="Toyoda A."/>
            <person name="Suzuki Y."/>
            <person name="Arimoto A."/>
            <person name="Ishii H."/>
            <person name="Satoh N."/>
            <person name="Nishiyama T."/>
            <person name="Hasebe M."/>
            <person name="Maruyama T."/>
            <person name="Minagawa J."/>
            <person name="Obokata J."/>
            <person name="Shigenobu S."/>
        </authorList>
    </citation>
    <scope>NUCLEOTIDE SEQUENCE [LARGE SCALE GENOMIC DNA]</scope>
</reference>
<dbReference type="EMBL" id="BMAT01008086">
    <property type="protein sequence ID" value="GFR77699.1"/>
    <property type="molecule type" value="Genomic_DNA"/>
</dbReference>
<name>A0AAV4FWR0_9GAST</name>
<proteinExistence type="predicted"/>
<evidence type="ECO:0000313" key="1">
    <source>
        <dbReference type="EMBL" id="GFR77699.1"/>
    </source>
</evidence>
<sequence>MKLTVIHKWKEVKWASLRNNFQEMFHTNISSGLKKNLWVFKVCSVRGTPQGHTRARRNERHTSLTFLTSGRTSSDEAGVTYVTPGAAI</sequence>
<dbReference type="Proteomes" id="UP000762676">
    <property type="component" value="Unassembled WGS sequence"/>
</dbReference>
<gene>
    <name evidence="1" type="ORF">ElyMa_003976100</name>
</gene>
<protein>
    <submittedName>
        <fullName evidence="1">Uncharacterized protein</fullName>
    </submittedName>
</protein>
<accession>A0AAV4FWR0</accession>